<dbReference type="NCBIfam" id="TIGR03696">
    <property type="entry name" value="Rhs_assc_core"/>
    <property type="match status" value="1"/>
</dbReference>
<evidence type="ECO:0000313" key="3">
    <source>
        <dbReference type="EMBL" id="PLR81424.1"/>
    </source>
</evidence>
<organism evidence="3 5">
    <name type="scientific">Bacillus canaveralius</name>
    <dbReference type="NCBI Taxonomy" id="1403243"/>
    <lineage>
        <taxon>Bacteria</taxon>
        <taxon>Bacillati</taxon>
        <taxon>Bacillota</taxon>
        <taxon>Bacilli</taxon>
        <taxon>Bacillales</taxon>
        <taxon>Bacillaceae</taxon>
        <taxon>Bacillus</taxon>
    </lineage>
</organism>
<dbReference type="AlphaFoldDB" id="A0A2N5GJL1"/>
<comment type="caution">
    <text evidence="3">The sequence shown here is derived from an EMBL/GenBank/DDBJ whole genome shotgun (WGS) entry which is preliminary data.</text>
</comment>
<keyword evidence="1" id="KW-0677">Repeat</keyword>
<dbReference type="Proteomes" id="UP000234951">
    <property type="component" value="Unassembled WGS sequence"/>
</dbReference>
<gene>
    <name evidence="3" type="ORF">CU635_15190</name>
    <name evidence="4" type="ORF">CVD25_20335</name>
</gene>
<dbReference type="PANTHER" id="PTHR32305:SF15">
    <property type="entry name" value="PROTEIN RHSA-RELATED"/>
    <property type="match status" value="1"/>
</dbReference>
<feature type="domain" description="Teneurin-like YD-shell" evidence="2">
    <location>
        <begin position="6"/>
        <end position="99"/>
    </location>
</feature>
<evidence type="ECO:0000313" key="6">
    <source>
        <dbReference type="Proteomes" id="UP000235114"/>
    </source>
</evidence>
<protein>
    <recommendedName>
        <fullName evidence="2">Teneurin-like YD-shell domain-containing protein</fullName>
    </recommendedName>
</protein>
<dbReference type="RefSeq" id="WP_101578239.1">
    <property type="nucleotide sequence ID" value="NZ_PGVA01000035.1"/>
</dbReference>
<dbReference type="InterPro" id="IPR056823">
    <property type="entry name" value="TEN-like_YD-shell"/>
</dbReference>
<reference evidence="4 6" key="2">
    <citation type="submission" date="2017-12" db="EMBL/GenBank/DDBJ databases">
        <title>Comparative Functional Genomics of Dry Heat Resistant strains isolated from the Viking Spacecraft.</title>
        <authorList>
            <person name="Seuylemezian A."/>
            <person name="Cooper K."/>
            <person name="Vaishampayan P."/>
        </authorList>
    </citation>
    <scope>NUCLEOTIDE SEQUENCE [LARGE SCALE GENOMIC DNA]</scope>
    <source>
        <strain evidence="4 6">ATCC 29669</strain>
    </source>
</reference>
<dbReference type="EMBL" id="PGVA01000035">
    <property type="protein sequence ID" value="PLR81424.1"/>
    <property type="molecule type" value="Genomic_DNA"/>
</dbReference>
<dbReference type="Gene3D" id="2.180.10.10">
    <property type="entry name" value="RHS repeat-associated core"/>
    <property type="match status" value="1"/>
</dbReference>
<keyword evidence="6" id="KW-1185">Reference proteome</keyword>
<proteinExistence type="predicted"/>
<reference evidence="3 5" key="1">
    <citation type="submission" date="2017-11" db="EMBL/GenBank/DDBJ databases">
        <title>Comparitive Functional Genomics of Dry Heat Resistant strains isolated from the Viking Spacecraft.</title>
        <authorList>
            <person name="Seuylemezian A."/>
            <person name="Cooper K."/>
            <person name="Vaishampayan P."/>
        </authorList>
    </citation>
    <scope>NUCLEOTIDE SEQUENCE [LARGE SCALE GENOMIC DNA]</scope>
    <source>
        <strain evidence="3 5">M4.6</strain>
    </source>
</reference>
<dbReference type="InterPro" id="IPR050708">
    <property type="entry name" value="T6SS_VgrG/RHS"/>
</dbReference>
<dbReference type="OrthoDB" id="41445at2"/>
<sequence>MYYHEDAIGNIMDVTDRIGEQMMKYRYDAFGNLFTEMAASYNAVGFTGKSYDAKAGLINFGSRWYSPNEGRFTMMDTFPGWSNLPASLNRFSYIHNNPVNFTDPTGHCISVDPDGCRVL</sequence>
<dbReference type="Proteomes" id="UP000235114">
    <property type="component" value="Unassembled WGS sequence"/>
</dbReference>
<evidence type="ECO:0000313" key="5">
    <source>
        <dbReference type="Proteomes" id="UP000234951"/>
    </source>
</evidence>
<evidence type="ECO:0000313" key="4">
    <source>
        <dbReference type="EMBL" id="PLR90037.1"/>
    </source>
</evidence>
<dbReference type="InterPro" id="IPR022385">
    <property type="entry name" value="Rhs_assc_core"/>
</dbReference>
<name>A0A2N5GJL1_9BACI</name>
<evidence type="ECO:0000256" key="1">
    <source>
        <dbReference type="ARBA" id="ARBA00022737"/>
    </source>
</evidence>
<accession>A0A2N5GJL1</accession>
<dbReference type="EMBL" id="PGVD01000074">
    <property type="protein sequence ID" value="PLR90037.1"/>
    <property type="molecule type" value="Genomic_DNA"/>
</dbReference>
<dbReference type="Pfam" id="PF25023">
    <property type="entry name" value="TEN_YD-shell"/>
    <property type="match status" value="1"/>
</dbReference>
<dbReference type="PANTHER" id="PTHR32305">
    <property type="match status" value="1"/>
</dbReference>
<evidence type="ECO:0000259" key="2">
    <source>
        <dbReference type="Pfam" id="PF25023"/>
    </source>
</evidence>